<accession>A0A4R2ILN6</accession>
<dbReference type="Gene3D" id="3.10.129.110">
    <property type="entry name" value="Polyketide synthase dehydratase"/>
    <property type="match status" value="1"/>
</dbReference>
<dbReference type="OrthoDB" id="4490964at2"/>
<keyword evidence="8" id="KW-1185">Reference proteome</keyword>
<dbReference type="Gene3D" id="3.40.47.10">
    <property type="match status" value="2"/>
</dbReference>
<proteinExistence type="inferred from homology"/>
<reference evidence="7 8" key="1">
    <citation type="submission" date="2019-03" db="EMBL/GenBank/DDBJ databases">
        <title>Genomic Encyclopedia of Type Strains, Phase IV (KMG-IV): sequencing the most valuable type-strain genomes for metagenomic binning, comparative biology and taxonomic classification.</title>
        <authorList>
            <person name="Goeker M."/>
        </authorList>
    </citation>
    <scope>NUCLEOTIDE SEQUENCE [LARGE SCALE GENOMIC DNA]</scope>
    <source>
        <strain evidence="7 8">DSM 45934</strain>
    </source>
</reference>
<name>A0A4R2ILN6_9PSEU</name>
<evidence type="ECO:0000313" key="8">
    <source>
        <dbReference type="Proteomes" id="UP000295680"/>
    </source>
</evidence>
<dbReference type="SMART" id="SM00822">
    <property type="entry name" value="PKS_KR"/>
    <property type="match status" value="1"/>
</dbReference>
<dbReference type="PROSITE" id="PS52019">
    <property type="entry name" value="PKS_MFAS_DH"/>
    <property type="match status" value="1"/>
</dbReference>
<evidence type="ECO:0000259" key="5">
    <source>
        <dbReference type="PROSITE" id="PS52004"/>
    </source>
</evidence>
<dbReference type="InterPro" id="IPR036291">
    <property type="entry name" value="NAD(P)-bd_dom_sf"/>
</dbReference>
<dbReference type="InterPro" id="IPR042104">
    <property type="entry name" value="PKS_dehydratase_sf"/>
</dbReference>
<dbReference type="GO" id="GO:0004312">
    <property type="term" value="F:fatty acid synthase activity"/>
    <property type="evidence" value="ECO:0007669"/>
    <property type="project" value="TreeGrafter"/>
</dbReference>
<dbReference type="Pfam" id="PF00109">
    <property type="entry name" value="ketoacyl-synt"/>
    <property type="match status" value="2"/>
</dbReference>
<keyword evidence="4" id="KW-0808">Transferase</keyword>
<comment type="similarity">
    <text evidence="4">Belongs to the thiolase-like superfamily. Beta-ketoacyl-ACP synthases family.</text>
</comment>
<dbReference type="PROSITE" id="PS52004">
    <property type="entry name" value="KS3_2"/>
    <property type="match status" value="1"/>
</dbReference>
<dbReference type="InterPro" id="IPR014030">
    <property type="entry name" value="Ketoacyl_synth_N"/>
</dbReference>
<feature type="domain" description="Ketosynthase family 3 (KS3)" evidence="5">
    <location>
        <begin position="8"/>
        <end position="437"/>
    </location>
</feature>
<evidence type="ECO:0000256" key="1">
    <source>
        <dbReference type="ARBA" id="ARBA00022450"/>
    </source>
</evidence>
<evidence type="ECO:0000256" key="4">
    <source>
        <dbReference type="RuleBase" id="RU003694"/>
    </source>
</evidence>
<evidence type="ECO:0000313" key="7">
    <source>
        <dbReference type="EMBL" id="TCO45904.1"/>
    </source>
</evidence>
<feature type="region of interest" description="N-terminal hotdog fold" evidence="3">
    <location>
        <begin position="1279"/>
        <end position="1409"/>
    </location>
</feature>
<dbReference type="InterPro" id="IPR057326">
    <property type="entry name" value="KR_dom"/>
</dbReference>
<dbReference type="InterPro" id="IPR050091">
    <property type="entry name" value="PKS_NRPS_Biosynth_Enz"/>
</dbReference>
<comment type="caution">
    <text evidence="7">The sequence shown here is derived from an EMBL/GenBank/DDBJ whole genome shotgun (WGS) entry which is preliminary data.</text>
</comment>
<organism evidence="7 8">
    <name type="scientific">Actinocrispum wychmicini</name>
    <dbReference type="NCBI Taxonomy" id="1213861"/>
    <lineage>
        <taxon>Bacteria</taxon>
        <taxon>Bacillati</taxon>
        <taxon>Actinomycetota</taxon>
        <taxon>Actinomycetes</taxon>
        <taxon>Pseudonocardiales</taxon>
        <taxon>Pseudonocardiaceae</taxon>
        <taxon>Actinocrispum</taxon>
    </lineage>
</organism>
<protein>
    <submittedName>
        <fullName evidence="7">Beta-ketoacyl synthase-like protein</fullName>
    </submittedName>
</protein>
<keyword evidence="2" id="KW-0597">Phosphoprotein</keyword>
<evidence type="ECO:0000259" key="6">
    <source>
        <dbReference type="PROSITE" id="PS52019"/>
    </source>
</evidence>
<dbReference type="SUPFAM" id="SSF53901">
    <property type="entry name" value="Thiolase-like"/>
    <property type="match status" value="3"/>
</dbReference>
<sequence length="1569" mass="169015">MNTASASRDTVAIVGIGMVAPGVDGPDDFWRVLNTTTNTLREPEHFDVTNWFDTDRSAPDKTYARVSGFLHDFTPHPRLAEEQSRGYWDGADQTTLLLRHSLLQAMDTVTVRPHDRCGAYVGAQPGGLALEDAILLATAAHALGSRSGERWRAHYPHAPERTVDAFPDRMLRTACRDLLPEDSDLLVLDTACSSSLYAIDFGVKSLLAGERDVVFCGGAIVGSRRDLVLFAKLHGLAPNGEVRAFDAHAAGTLFADSAAVVALKPLDRALADGDEILGLLGGFGAATDGQGSLLATSPVGQRLALERAHAADPTTADTVEWIVAHGTGTMVGDDVELETLTDAPGSGRLWCTSNKPLIGHGAWAAGAINIIHAILAMRHGEIPAEQYFTTLRDGVRTDRVTIPKIPVPWPARTDRRRLAGVCAYGLGGTNAHLLVQAPDPGFAPLRSTGPNTVDPHDDPMVLIGTSVQFPSVTSPADIARWLRGEGSVPAPSFGEEYPLPPFKELRMPPVNARSIDRTHLMALAAVRNFVAEHGEVWDEIRERTGVFTGHTGPARCMAEYTIRVGADDLHAALREVPNVTSEQLRRLDDTLAALRARLPEANDWSMTGQLTNIIGATVVNRYRLNGAAMNVDCGRSSTQGALHAAERCLRFKELDFALVIGVNGHSTELMADLSGIRDEELGEAAVLLAVTRRSVAERNGWPVRAVVRTDSSRAGRHTGMPGAKGRCYFGADGALAVLRALEDRHAGSIVLRNLDPGPRVEIEPMPSHTGTAALPDRSVVVLRRVDPRPGGTRQPAIKPGTLIVTHSADIASQLQLLARTAGSWVLCTDQAAAGNHGITTANGADPRAAVDAAVVGGGIEHVLVVASARVAAWPAPPSPELLALQEHVLAATAALGEQPAPASTVTALLLDPLRHSVIHPHLTLITGFLRSLAHEIPNPVHAVVTDAAFGTGIEQLRTESAQPRDRTVVYYRQGLRYLEQLCPAPLPANRQAGPLPWRDNPVIVATGGARGATAVVVTALAERTHPAALWLLGTTPIDDPPDDLCEAADHELARLRSEFLARERRLDPLATIIALNKRFDTLLRGREIRRTLRRLERLCGADNVHYLVCDVRDREQVMHAAKSVYARHHRVDLLIHGAGRIRSADVAHKSLTDFREIRDIKVAGYHTLKEAFADPAPALWCNFGSGNALLGCAGDTDYAAANEYLCAAARYSDDSEFTPAWGLWSETGMVHSVAEHLSQEHGFTGIRNTQGAHLMLSELAVPRPLDPVALYGVADAWGHHADPVGPLLGEPDSAGMWTWRPDPVRDSYLGEHLIDRRPVLPAVMMLSMAAEAALRTRPGSHVTAFRDVRIDAPVYTDVPAAGCRITTEAVAPEAVRVELRSDVVMPDGRVLVRDRLHCRVDVDLGEFAPPPPAPSIPDMPELADDPAVRPDVAAQLTGVWRTIHHPASNATGARARCRPHPEPHSVFARLPIPALLLDSTLRLFGYPPLPDGRQIMAVPGAVARIDFFTADTDVVLAERYPAGLDLSYDVAGRRAVAVADGRVLIAVTDLTIHTVDTVPADIPYREWHE</sequence>
<dbReference type="InterPro" id="IPR016039">
    <property type="entry name" value="Thiolase-like"/>
</dbReference>
<dbReference type="InterPro" id="IPR020841">
    <property type="entry name" value="PKS_Beta-ketoAc_synthase_dom"/>
</dbReference>
<dbReference type="GO" id="GO:0006633">
    <property type="term" value="P:fatty acid biosynthetic process"/>
    <property type="evidence" value="ECO:0007669"/>
    <property type="project" value="TreeGrafter"/>
</dbReference>
<dbReference type="InterPro" id="IPR014031">
    <property type="entry name" value="Ketoacyl_synth_C"/>
</dbReference>
<dbReference type="RefSeq" id="WP_132126094.1">
    <property type="nucleotide sequence ID" value="NZ_SLWS01000020.1"/>
</dbReference>
<feature type="active site" description="Proton acceptor; for dehydratase activity" evidence="3">
    <location>
        <position position="1312"/>
    </location>
</feature>
<dbReference type="Pfam" id="PF08659">
    <property type="entry name" value="KR"/>
    <property type="match status" value="1"/>
</dbReference>
<gene>
    <name evidence="7" type="ORF">EV192_12090</name>
</gene>
<dbReference type="InterPro" id="IPR049900">
    <property type="entry name" value="PKS_mFAS_DH"/>
</dbReference>
<dbReference type="Proteomes" id="UP000295680">
    <property type="component" value="Unassembled WGS sequence"/>
</dbReference>
<dbReference type="SMART" id="SM00825">
    <property type="entry name" value="PKS_KS"/>
    <property type="match status" value="1"/>
</dbReference>
<feature type="domain" description="PKS/mFAS DH" evidence="6">
    <location>
        <begin position="1279"/>
        <end position="1561"/>
    </location>
</feature>
<dbReference type="PANTHER" id="PTHR43775:SF37">
    <property type="entry name" value="SI:DKEY-61P9.11"/>
    <property type="match status" value="1"/>
</dbReference>
<feature type="active site" description="Proton donor; for dehydratase activity" evidence="3">
    <location>
        <position position="1478"/>
    </location>
</feature>
<dbReference type="EMBL" id="SLWS01000020">
    <property type="protein sequence ID" value="TCO45904.1"/>
    <property type="molecule type" value="Genomic_DNA"/>
</dbReference>
<keyword evidence="1" id="KW-0596">Phosphopantetheine</keyword>
<dbReference type="InterPro" id="IPR013968">
    <property type="entry name" value="PKS_KR"/>
</dbReference>
<dbReference type="Gene3D" id="3.40.50.720">
    <property type="entry name" value="NAD(P)-binding Rossmann-like Domain"/>
    <property type="match status" value="1"/>
</dbReference>
<dbReference type="Pfam" id="PF02801">
    <property type="entry name" value="Ketoacyl-synt_C"/>
    <property type="match status" value="1"/>
</dbReference>
<dbReference type="CDD" id="cd00833">
    <property type="entry name" value="PKS"/>
    <property type="match status" value="1"/>
</dbReference>
<dbReference type="SUPFAM" id="SSF51735">
    <property type="entry name" value="NAD(P)-binding Rossmann-fold domains"/>
    <property type="match status" value="1"/>
</dbReference>
<evidence type="ECO:0000256" key="2">
    <source>
        <dbReference type="ARBA" id="ARBA00022553"/>
    </source>
</evidence>
<evidence type="ECO:0000256" key="3">
    <source>
        <dbReference type="PROSITE-ProRule" id="PRU01363"/>
    </source>
</evidence>
<feature type="region of interest" description="C-terminal hotdog fold" evidence="3">
    <location>
        <begin position="1420"/>
        <end position="1561"/>
    </location>
</feature>
<dbReference type="PANTHER" id="PTHR43775">
    <property type="entry name" value="FATTY ACID SYNTHASE"/>
    <property type="match status" value="1"/>
</dbReference>